<dbReference type="PANTHER" id="PTHR36836">
    <property type="entry name" value="COLANIC ACID BIOSYNTHESIS PROTEIN WCAK"/>
    <property type="match status" value="1"/>
</dbReference>
<name>A0ABN1L7G2_9GAMM</name>
<dbReference type="Pfam" id="PF04230">
    <property type="entry name" value="PS_pyruv_trans"/>
    <property type="match status" value="1"/>
</dbReference>
<evidence type="ECO:0000313" key="2">
    <source>
        <dbReference type="EMBL" id="GAA0818061.1"/>
    </source>
</evidence>
<dbReference type="EMBL" id="BAAAFA010000006">
    <property type="protein sequence ID" value="GAA0818061.1"/>
    <property type="molecule type" value="Genomic_DNA"/>
</dbReference>
<accession>A0ABN1L7G2</accession>
<evidence type="ECO:0000259" key="1">
    <source>
        <dbReference type="Pfam" id="PF04230"/>
    </source>
</evidence>
<comment type="caution">
    <text evidence="2">The sequence shown here is derived from an EMBL/GenBank/DDBJ whole genome shotgun (WGS) entry which is preliminary data.</text>
</comment>
<dbReference type="InterPro" id="IPR007345">
    <property type="entry name" value="Polysacch_pyruvyl_Trfase"/>
</dbReference>
<feature type="domain" description="Polysaccharide pyruvyl transferase" evidence="1">
    <location>
        <begin position="22"/>
        <end position="300"/>
    </location>
</feature>
<dbReference type="PANTHER" id="PTHR36836:SF1">
    <property type="entry name" value="COLANIC ACID BIOSYNTHESIS PROTEIN WCAK"/>
    <property type="match status" value="1"/>
</dbReference>
<sequence>MMIIKDESMKKVLLVGYIGGLNVGDEAIGAAVAQQIQSDSTEIYIATGQPDVSEQYLGKSYHYLKCTYPGRPITTKDFFILVATIRKMDRIIFVGGGILQDVHSAKLMEHCTLIAAIAKYYKIPSLATGIGFGPIRSDYGHTLGHRFLDSVQRINYRDIESLNASNNAYGEYSYKCDLGSDSIYLINSQLTKHEAKKTGRVGLAFRQWKGLHIDFLAEMIEKLLNDGVTPVFFAYESDDLILYRQLLELFPDKIELSDERCFSKTLESIKGLEGLISMRLHANLFAIMSNIPFVALSYDPKINNVIGRLGYQDAILTLDNSAEDVLVKLKGFSPSTIASDKLNNAFKLNELNISEFMSADHSQFEFKRRGKTLGHCINLFYDAFIIVRLQKFALFIGRYTSKLFPSKFKEYIRSKLKFNW</sequence>
<reference evidence="2 3" key="1">
    <citation type="journal article" date="2019" name="Int. J. Syst. Evol. Microbiol.">
        <title>The Global Catalogue of Microorganisms (GCM) 10K type strain sequencing project: providing services to taxonomists for standard genome sequencing and annotation.</title>
        <authorList>
            <consortium name="The Broad Institute Genomics Platform"/>
            <consortium name="The Broad Institute Genome Sequencing Center for Infectious Disease"/>
            <person name="Wu L."/>
            <person name="Ma J."/>
        </authorList>
    </citation>
    <scope>NUCLEOTIDE SEQUENCE [LARGE SCALE GENOMIC DNA]</scope>
    <source>
        <strain evidence="2 3">JCM 15608</strain>
    </source>
</reference>
<gene>
    <name evidence="2" type="ORF">GCM10009111_20290</name>
</gene>
<keyword evidence="3" id="KW-1185">Reference proteome</keyword>
<dbReference type="Proteomes" id="UP001500021">
    <property type="component" value="Unassembled WGS sequence"/>
</dbReference>
<protein>
    <recommendedName>
        <fullName evidence="1">Polysaccharide pyruvyl transferase domain-containing protein</fullName>
    </recommendedName>
</protein>
<organism evidence="2 3">
    <name type="scientific">Colwellia asteriadis</name>
    <dbReference type="NCBI Taxonomy" id="517723"/>
    <lineage>
        <taxon>Bacteria</taxon>
        <taxon>Pseudomonadati</taxon>
        <taxon>Pseudomonadota</taxon>
        <taxon>Gammaproteobacteria</taxon>
        <taxon>Alteromonadales</taxon>
        <taxon>Colwelliaceae</taxon>
        <taxon>Colwellia</taxon>
    </lineage>
</organism>
<proteinExistence type="predicted"/>
<evidence type="ECO:0000313" key="3">
    <source>
        <dbReference type="Proteomes" id="UP001500021"/>
    </source>
</evidence>